<name>A0A7W8INF9_9BACL</name>
<dbReference type="AlphaFoldDB" id="A0A7W8INF9"/>
<proteinExistence type="predicted"/>
<organism evidence="1 2">
    <name type="scientific">Anoxybacteroides tepidamans</name>
    <dbReference type="NCBI Taxonomy" id="265948"/>
    <lineage>
        <taxon>Bacteria</taxon>
        <taxon>Bacillati</taxon>
        <taxon>Bacillota</taxon>
        <taxon>Bacilli</taxon>
        <taxon>Bacillales</taxon>
        <taxon>Anoxybacillaceae</taxon>
        <taxon>Anoxybacteroides</taxon>
    </lineage>
</organism>
<evidence type="ECO:0000313" key="2">
    <source>
        <dbReference type="Proteomes" id="UP000520011"/>
    </source>
</evidence>
<gene>
    <name evidence="1" type="ORF">HNQ34_000163</name>
</gene>
<protein>
    <submittedName>
        <fullName evidence="1">Uncharacterized protein</fullName>
    </submittedName>
</protein>
<dbReference type="Proteomes" id="UP000520011">
    <property type="component" value="Unassembled WGS sequence"/>
</dbReference>
<keyword evidence="2" id="KW-1185">Reference proteome</keyword>
<comment type="caution">
    <text evidence="1">The sequence shown here is derived from an EMBL/GenBank/DDBJ whole genome shotgun (WGS) entry which is preliminary data.</text>
</comment>
<reference evidence="1 2" key="1">
    <citation type="submission" date="2020-08" db="EMBL/GenBank/DDBJ databases">
        <title>Genomic Encyclopedia of Type Strains, Phase IV (KMG-IV): sequencing the most valuable type-strain genomes for metagenomic binning, comparative biology and taxonomic classification.</title>
        <authorList>
            <person name="Goeker M."/>
        </authorList>
    </citation>
    <scope>NUCLEOTIDE SEQUENCE [LARGE SCALE GENOMIC DNA]</scope>
    <source>
        <strain evidence="1 2">DSM 16325</strain>
    </source>
</reference>
<evidence type="ECO:0000313" key="1">
    <source>
        <dbReference type="EMBL" id="MBB5323086.1"/>
    </source>
</evidence>
<dbReference type="EMBL" id="JACHEP010000001">
    <property type="protein sequence ID" value="MBB5323086.1"/>
    <property type="molecule type" value="Genomic_DNA"/>
</dbReference>
<accession>A0A7W8INF9</accession>
<sequence>MAEMFRGDEMGHDINREAELSKLVEAIVRDLLANATKEKKECKKVLFIFCDSSAHERYTDSLIQLRNEGIDYDFLFLDGETSGWLGLHKIESTNGTKVLAEDEFAPAPLELPKEYEAIVIPEIDLDNIARISLGLKGSIKAEIVFAALVLEKSVIIGEDVPGIKRSDRRTLKRVALPPAYQKLFIQYKEELKRMGITFIKQEMLHEAVLEKIKGISVVSRSINKEKHFHGNVLTAGWVDSQLKRNDLLIMKKTALITPKAKDMLLEKQIEVKYV</sequence>